<feature type="domain" description="DDE-1" evidence="1">
    <location>
        <begin position="128"/>
        <end position="186"/>
    </location>
</feature>
<name>S2JPK5_MUCC1</name>
<dbReference type="eggNOG" id="KOG3105">
    <property type="taxonomic scope" value="Eukaryota"/>
</dbReference>
<gene>
    <name evidence="2" type="ORF">HMPREF1544_01378</name>
</gene>
<dbReference type="AlphaFoldDB" id="S2JPK5"/>
<dbReference type="InterPro" id="IPR050863">
    <property type="entry name" value="CenT-Element_Derived"/>
</dbReference>
<protein>
    <recommendedName>
        <fullName evidence="1">DDE-1 domain-containing protein</fullName>
    </recommendedName>
</protein>
<dbReference type="OMA" id="RTTISHH"/>
<organism evidence="2 3">
    <name type="scientific">Mucor circinelloides f. circinelloides (strain 1006PhL)</name>
    <name type="common">Mucormycosis agent</name>
    <name type="synonym">Calyptromyces circinelloides</name>
    <dbReference type="NCBI Taxonomy" id="1220926"/>
    <lineage>
        <taxon>Eukaryota</taxon>
        <taxon>Fungi</taxon>
        <taxon>Fungi incertae sedis</taxon>
        <taxon>Mucoromycota</taxon>
        <taxon>Mucoromycotina</taxon>
        <taxon>Mucoromycetes</taxon>
        <taxon>Mucorales</taxon>
        <taxon>Mucorineae</taxon>
        <taxon>Mucoraceae</taxon>
        <taxon>Mucor</taxon>
    </lineage>
</organism>
<dbReference type="STRING" id="1220926.S2JPK5"/>
<proteinExistence type="predicted"/>
<evidence type="ECO:0000313" key="2">
    <source>
        <dbReference type="EMBL" id="EPB91869.1"/>
    </source>
</evidence>
<dbReference type="EMBL" id="KE123905">
    <property type="protein sequence ID" value="EPB91869.1"/>
    <property type="molecule type" value="Genomic_DNA"/>
</dbReference>
<accession>S2JPK5</accession>
<dbReference type="Proteomes" id="UP000014254">
    <property type="component" value="Unassembled WGS sequence"/>
</dbReference>
<dbReference type="InParanoid" id="S2JPK5"/>
<dbReference type="InterPro" id="IPR004875">
    <property type="entry name" value="DDE_SF_endonuclease_dom"/>
</dbReference>
<keyword evidence="3" id="KW-1185">Reference proteome</keyword>
<dbReference type="Pfam" id="PF03184">
    <property type="entry name" value="DDE_1"/>
    <property type="match status" value="1"/>
</dbReference>
<evidence type="ECO:0000313" key="3">
    <source>
        <dbReference type="Proteomes" id="UP000014254"/>
    </source>
</evidence>
<dbReference type="GO" id="GO:0003677">
    <property type="term" value="F:DNA binding"/>
    <property type="evidence" value="ECO:0007669"/>
    <property type="project" value="TreeGrafter"/>
</dbReference>
<dbReference type="GO" id="GO:0005634">
    <property type="term" value="C:nucleus"/>
    <property type="evidence" value="ECO:0007669"/>
    <property type="project" value="TreeGrafter"/>
</dbReference>
<dbReference type="PANTHER" id="PTHR19303">
    <property type="entry name" value="TRANSPOSON"/>
    <property type="match status" value="1"/>
</dbReference>
<dbReference type="PANTHER" id="PTHR19303:SF73">
    <property type="entry name" value="PROTEIN PDC2"/>
    <property type="match status" value="1"/>
</dbReference>
<evidence type="ECO:0000259" key="1">
    <source>
        <dbReference type="Pfam" id="PF03184"/>
    </source>
</evidence>
<dbReference type="VEuPathDB" id="FungiDB:HMPREF1544_01378"/>
<reference evidence="3" key="1">
    <citation type="submission" date="2013-05" db="EMBL/GenBank/DDBJ databases">
        <title>The Genome sequence of Mucor circinelloides f. circinelloides 1006PhL.</title>
        <authorList>
            <consortium name="The Broad Institute Genomics Platform"/>
            <person name="Cuomo C."/>
            <person name="Earl A."/>
            <person name="Findley K."/>
            <person name="Lee S.C."/>
            <person name="Walker B."/>
            <person name="Young S."/>
            <person name="Zeng Q."/>
            <person name="Gargeya S."/>
            <person name="Fitzgerald M."/>
            <person name="Haas B."/>
            <person name="Abouelleil A."/>
            <person name="Allen A.W."/>
            <person name="Alvarado L."/>
            <person name="Arachchi H.M."/>
            <person name="Berlin A.M."/>
            <person name="Chapman S.B."/>
            <person name="Gainer-Dewar J."/>
            <person name="Goldberg J."/>
            <person name="Griggs A."/>
            <person name="Gujja S."/>
            <person name="Hansen M."/>
            <person name="Howarth C."/>
            <person name="Imamovic A."/>
            <person name="Ireland A."/>
            <person name="Larimer J."/>
            <person name="McCowan C."/>
            <person name="Murphy C."/>
            <person name="Pearson M."/>
            <person name="Poon T.W."/>
            <person name="Priest M."/>
            <person name="Roberts A."/>
            <person name="Saif S."/>
            <person name="Shea T."/>
            <person name="Sisk P."/>
            <person name="Sykes S."/>
            <person name="Wortman J."/>
            <person name="Nusbaum C."/>
            <person name="Birren B."/>
        </authorList>
    </citation>
    <scope>NUCLEOTIDE SEQUENCE [LARGE SCALE GENOMIC DNA]</scope>
    <source>
        <strain evidence="3">1006PhL</strain>
    </source>
</reference>
<dbReference type="OrthoDB" id="2439524at2759"/>
<sequence length="188" mass="21917">MFCRFETSSVTQTKLTWNTKKVVPRLERLAGSAEADTADVQNQQLKEVKEALRGYEPRCIYNMDETGLYYRSAPTRTLSQKPVSGVKGDKTRLSDYFFATMMWFFQDCSCYNWKPYEASLPQEEIGMMKKKNRNVAFVLDNSAPVHDRELAYSNVKLVFLPPNTTSHYNKPLDAGFIVNFKYWYRKLQ</sequence>